<dbReference type="InterPro" id="IPR051448">
    <property type="entry name" value="CdaR-like_regulators"/>
</dbReference>
<feature type="domain" description="PucR C-terminal helix-turn-helix" evidence="1">
    <location>
        <begin position="339"/>
        <end position="396"/>
    </location>
</feature>
<reference evidence="4" key="1">
    <citation type="journal article" date="2019" name="Int. J. Syst. Evol. Microbiol.">
        <title>The Global Catalogue of Microorganisms (GCM) 10K type strain sequencing project: providing services to taxonomists for standard genome sequencing and annotation.</title>
        <authorList>
            <consortium name="The Broad Institute Genomics Platform"/>
            <consortium name="The Broad Institute Genome Sequencing Center for Infectious Disease"/>
            <person name="Wu L."/>
            <person name="Ma J."/>
        </authorList>
    </citation>
    <scope>NUCLEOTIDE SEQUENCE [LARGE SCALE GENOMIC DNA]</scope>
    <source>
        <strain evidence="4">JCM 14545</strain>
    </source>
</reference>
<protein>
    <submittedName>
        <fullName evidence="3">Helix-turn-helix domain-containing protein</fullName>
    </submittedName>
</protein>
<comment type="caution">
    <text evidence="3">The sequence shown here is derived from an EMBL/GenBank/DDBJ whole genome shotgun (WGS) entry which is preliminary data.</text>
</comment>
<evidence type="ECO:0000313" key="4">
    <source>
        <dbReference type="Proteomes" id="UP001501116"/>
    </source>
</evidence>
<name>A0ABP5DLR0_9PSEU</name>
<sequence>MPTSESGRVTGRARQLWGRLPGGLAEEFRPHADRLARDIIAAIQEAVPVYAQPLRGAFGEVFTQGIEQSILQCLDNLGRGDAPMGHWISLYRHLGKVEFTEGRSLDSLQTAYRVGGRVAWRHVAALGQDLGLDSDIFCTAAEAIFAYVDEISALSIEGYTIAQARAAGAVARRRRRLLELLLADPPASPQTIAKLAGEANWKLPDTVTPVALAPRADQHRAKVPELDADVLVDLEGGEPCLLFPGTLPDDVDLEALLPGWRVVVGLPIPLSEAATSLRWARRALRLVEDGVLPEQPVTQCGDHLSTLWLLTDEFLMRRLSERCLAPLDGLTVKQRARLGETLLAWLQSRGGAPEIAEMLKVHPQTVRYRLHQLDSLFGARLHNVDDRLHLEIALRAQKLAARA</sequence>
<dbReference type="EMBL" id="BAAANN010000037">
    <property type="protein sequence ID" value="GAA1982563.1"/>
    <property type="molecule type" value="Genomic_DNA"/>
</dbReference>
<evidence type="ECO:0000313" key="3">
    <source>
        <dbReference type="EMBL" id="GAA1982563.1"/>
    </source>
</evidence>
<feature type="domain" description="PucR-like N-terminal" evidence="2">
    <location>
        <begin position="17"/>
        <end position="182"/>
    </location>
</feature>
<dbReference type="InterPro" id="IPR042070">
    <property type="entry name" value="PucR_C-HTH_sf"/>
</dbReference>
<dbReference type="InterPro" id="IPR058663">
    <property type="entry name" value="PucR-like_N"/>
</dbReference>
<dbReference type="InterPro" id="IPR025736">
    <property type="entry name" value="PucR_C-HTH_dom"/>
</dbReference>
<dbReference type="Proteomes" id="UP001501116">
    <property type="component" value="Unassembled WGS sequence"/>
</dbReference>
<evidence type="ECO:0000259" key="2">
    <source>
        <dbReference type="Pfam" id="PF25906"/>
    </source>
</evidence>
<keyword evidence="4" id="KW-1185">Reference proteome</keyword>
<dbReference type="RefSeq" id="WP_344428839.1">
    <property type="nucleotide sequence ID" value="NZ_BAAANN010000037.1"/>
</dbReference>
<dbReference type="Pfam" id="PF25906">
    <property type="entry name" value="PucR-like_N"/>
    <property type="match status" value="1"/>
</dbReference>
<proteinExistence type="predicted"/>
<evidence type="ECO:0000259" key="1">
    <source>
        <dbReference type="Pfam" id="PF13556"/>
    </source>
</evidence>
<accession>A0ABP5DLR0</accession>
<dbReference type="Gene3D" id="1.10.10.2840">
    <property type="entry name" value="PucR C-terminal helix-turn-helix domain"/>
    <property type="match status" value="1"/>
</dbReference>
<dbReference type="PANTHER" id="PTHR33744">
    <property type="entry name" value="CARBOHYDRATE DIACID REGULATOR"/>
    <property type="match status" value="1"/>
</dbReference>
<gene>
    <name evidence="3" type="ORF">GCM10009754_69380</name>
</gene>
<dbReference type="Pfam" id="PF13556">
    <property type="entry name" value="HTH_30"/>
    <property type="match status" value="1"/>
</dbReference>
<organism evidence="3 4">
    <name type="scientific">Amycolatopsis minnesotensis</name>
    <dbReference type="NCBI Taxonomy" id="337894"/>
    <lineage>
        <taxon>Bacteria</taxon>
        <taxon>Bacillati</taxon>
        <taxon>Actinomycetota</taxon>
        <taxon>Actinomycetes</taxon>
        <taxon>Pseudonocardiales</taxon>
        <taxon>Pseudonocardiaceae</taxon>
        <taxon>Amycolatopsis</taxon>
    </lineage>
</organism>
<dbReference type="PANTHER" id="PTHR33744:SF1">
    <property type="entry name" value="DNA-BINDING TRANSCRIPTIONAL ACTIVATOR ADER"/>
    <property type="match status" value="1"/>
</dbReference>